<evidence type="ECO:0000313" key="3">
    <source>
        <dbReference type="RefSeq" id="XP_008291872.1"/>
    </source>
</evidence>
<dbReference type="GO" id="GO:0008832">
    <property type="term" value="F:dGTPase activity"/>
    <property type="evidence" value="ECO:0007669"/>
    <property type="project" value="TreeGrafter"/>
</dbReference>
<dbReference type="SUPFAM" id="SSF109604">
    <property type="entry name" value="HD-domain/PDEase-like"/>
    <property type="match status" value="1"/>
</dbReference>
<accession>A0A9Y4KGU8</accession>
<reference evidence="3" key="1">
    <citation type="submission" date="2025-08" db="UniProtKB">
        <authorList>
            <consortium name="RefSeq"/>
        </authorList>
    </citation>
    <scope>IDENTIFICATION</scope>
</reference>
<gene>
    <name evidence="3" type="primary">LOC103366034</name>
</gene>
<protein>
    <submittedName>
        <fullName evidence="3">Deoxynucleoside triphosphate triphosphohydrolase SAMHD1-like isoform X1</fullName>
    </submittedName>
</protein>
<dbReference type="GO" id="GO:0005634">
    <property type="term" value="C:nucleus"/>
    <property type="evidence" value="ECO:0007669"/>
    <property type="project" value="TreeGrafter"/>
</dbReference>
<dbReference type="GeneID" id="103366034"/>
<evidence type="ECO:0000313" key="2">
    <source>
        <dbReference type="Proteomes" id="UP000694891"/>
    </source>
</evidence>
<dbReference type="GO" id="GO:0051607">
    <property type="term" value="P:defense response to virus"/>
    <property type="evidence" value="ECO:0007669"/>
    <property type="project" value="TreeGrafter"/>
</dbReference>
<dbReference type="Proteomes" id="UP000694891">
    <property type="component" value="Unplaced"/>
</dbReference>
<keyword evidence="2" id="KW-1185">Reference proteome</keyword>
<organism evidence="2 3">
    <name type="scientific">Stegastes partitus</name>
    <name type="common">bicolor damselfish</name>
    <dbReference type="NCBI Taxonomy" id="144197"/>
    <lineage>
        <taxon>Eukaryota</taxon>
        <taxon>Metazoa</taxon>
        <taxon>Chordata</taxon>
        <taxon>Craniata</taxon>
        <taxon>Vertebrata</taxon>
        <taxon>Euteleostomi</taxon>
        <taxon>Actinopterygii</taxon>
        <taxon>Neopterygii</taxon>
        <taxon>Teleostei</taxon>
        <taxon>Neoteleostei</taxon>
        <taxon>Acanthomorphata</taxon>
        <taxon>Ovalentaria</taxon>
        <taxon>Pomacentridae</taxon>
        <taxon>Stegastes</taxon>
    </lineage>
</organism>
<dbReference type="InterPro" id="IPR050135">
    <property type="entry name" value="dGTPase-like"/>
</dbReference>
<dbReference type="RefSeq" id="XP_008291872.1">
    <property type="nucleotide sequence ID" value="XM_008293650.1"/>
</dbReference>
<dbReference type="GO" id="GO:0045088">
    <property type="term" value="P:regulation of innate immune response"/>
    <property type="evidence" value="ECO:0007669"/>
    <property type="project" value="TreeGrafter"/>
</dbReference>
<sequence>MLEISREQIESWKVELAQKLSQDKADIVVTVVTLDYGMKKKDPINHTYFYRKNDFTNGFKIPESQKSRLLPTTFSEKFIRVYCKKSKSETDLEEAQEHFRDWCKKKGFPPPEAEAIPGSEVPQAKRMKTATHGDDQ</sequence>
<name>A0A9Y4KGU8_9TELE</name>
<dbReference type="AlphaFoldDB" id="A0A9Y4KGU8"/>
<feature type="region of interest" description="Disordered" evidence="1">
    <location>
        <begin position="106"/>
        <end position="136"/>
    </location>
</feature>
<dbReference type="GO" id="GO:0006203">
    <property type="term" value="P:dGTP catabolic process"/>
    <property type="evidence" value="ECO:0007669"/>
    <property type="project" value="TreeGrafter"/>
</dbReference>
<dbReference type="Gene3D" id="3.30.70.2760">
    <property type="match status" value="1"/>
</dbReference>
<dbReference type="PANTHER" id="PTHR11373:SF4">
    <property type="entry name" value="DEOXYNUCLEOSIDE TRIPHOSPHATE TRIPHOSPHOHYDROLASE SAMHD1"/>
    <property type="match status" value="1"/>
</dbReference>
<evidence type="ECO:0000256" key="1">
    <source>
        <dbReference type="SAM" id="MobiDB-lite"/>
    </source>
</evidence>
<dbReference type="PANTHER" id="PTHR11373">
    <property type="entry name" value="DEOXYNUCLEOSIDE TRIPHOSPHATE TRIPHOSPHOHYDROLASE"/>
    <property type="match status" value="1"/>
</dbReference>
<proteinExistence type="predicted"/>